<evidence type="ECO:0000313" key="4">
    <source>
        <dbReference type="Proteomes" id="UP001142372"/>
    </source>
</evidence>
<evidence type="ECO:0000256" key="1">
    <source>
        <dbReference type="SAM" id="MobiDB-lite"/>
    </source>
</evidence>
<dbReference type="EMBL" id="BSEN01000003">
    <property type="protein sequence ID" value="GLJ75345.1"/>
    <property type="molecule type" value="Genomic_DNA"/>
</dbReference>
<keyword evidence="4" id="KW-1185">Reference proteome</keyword>
<feature type="transmembrane region" description="Helical" evidence="2">
    <location>
        <begin position="27"/>
        <end position="51"/>
    </location>
</feature>
<keyword evidence="2" id="KW-0472">Membrane</keyword>
<sequence length="65" mass="6774">MKRIDTVSHNPRPARQHGGLSARPGRFTAALAAAIVGMVAIVGSVAAPAYADYPSWSDVQKAKAN</sequence>
<accession>A0A9W6LYY3</accession>
<comment type="caution">
    <text evidence="3">The sequence shown here is derived from an EMBL/GenBank/DDBJ whole genome shotgun (WGS) entry which is preliminary data.</text>
</comment>
<evidence type="ECO:0000313" key="3">
    <source>
        <dbReference type="EMBL" id="GLJ75345.1"/>
    </source>
</evidence>
<dbReference type="AlphaFoldDB" id="A0A9W6LYY3"/>
<keyword evidence="2" id="KW-1133">Transmembrane helix</keyword>
<gene>
    <name evidence="3" type="ORF">GCM10017584_09190</name>
</gene>
<name>A0A9W6LYY3_9MICO</name>
<organism evidence="3 4">
    <name type="scientific">Leifsonia poae</name>
    <dbReference type="NCBI Taxonomy" id="110933"/>
    <lineage>
        <taxon>Bacteria</taxon>
        <taxon>Bacillati</taxon>
        <taxon>Actinomycetota</taxon>
        <taxon>Actinomycetes</taxon>
        <taxon>Micrococcales</taxon>
        <taxon>Microbacteriaceae</taxon>
        <taxon>Leifsonia</taxon>
    </lineage>
</organism>
<reference evidence="3" key="1">
    <citation type="journal article" date="2014" name="Int. J. Syst. Evol. Microbiol.">
        <title>Complete genome sequence of Corynebacterium casei LMG S-19264T (=DSM 44701T), isolated from a smear-ripened cheese.</title>
        <authorList>
            <consortium name="US DOE Joint Genome Institute (JGI-PGF)"/>
            <person name="Walter F."/>
            <person name="Albersmeier A."/>
            <person name="Kalinowski J."/>
            <person name="Ruckert C."/>
        </authorList>
    </citation>
    <scope>NUCLEOTIDE SEQUENCE</scope>
    <source>
        <strain evidence="3">VKM Ac-1401</strain>
    </source>
</reference>
<dbReference type="RefSeq" id="WP_271176030.1">
    <property type="nucleotide sequence ID" value="NZ_BAAAJO010000001.1"/>
</dbReference>
<evidence type="ECO:0000256" key="2">
    <source>
        <dbReference type="SAM" id="Phobius"/>
    </source>
</evidence>
<proteinExistence type="predicted"/>
<protein>
    <submittedName>
        <fullName evidence="3">Uncharacterized protein</fullName>
    </submittedName>
</protein>
<keyword evidence="2" id="KW-0812">Transmembrane</keyword>
<feature type="region of interest" description="Disordered" evidence="1">
    <location>
        <begin position="1"/>
        <end position="22"/>
    </location>
</feature>
<dbReference type="Proteomes" id="UP001142372">
    <property type="component" value="Unassembled WGS sequence"/>
</dbReference>
<reference evidence="3" key="2">
    <citation type="submission" date="2023-01" db="EMBL/GenBank/DDBJ databases">
        <authorList>
            <person name="Sun Q."/>
            <person name="Evtushenko L."/>
        </authorList>
    </citation>
    <scope>NUCLEOTIDE SEQUENCE</scope>
    <source>
        <strain evidence="3">VKM Ac-1401</strain>
    </source>
</reference>